<comment type="caution">
    <text evidence="2">The sequence shown here is derived from an EMBL/GenBank/DDBJ whole genome shotgun (WGS) entry which is preliminary data.</text>
</comment>
<dbReference type="Proteomes" id="UP001589748">
    <property type="component" value="Unassembled WGS sequence"/>
</dbReference>
<keyword evidence="3" id="KW-1185">Reference proteome</keyword>
<organism evidence="2 3">
    <name type="scientific">Kineococcus gynurae</name>
    <dbReference type="NCBI Taxonomy" id="452979"/>
    <lineage>
        <taxon>Bacteria</taxon>
        <taxon>Bacillati</taxon>
        <taxon>Actinomycetota</taxon>
        <taxon>Actinomycetes</taxon>
        <taxon>Kineosporiales</taxon>
        <taxon>Kineosporiaceae</taxon>
        <taxon>Kineococcus</taxon>
    </lineage>
</organism>
<gene>
    <name evidence="2" type="ORF">ACFFVI_07755</name>
</gene>
<evidence type="ECO:0000313" key="3">
    <source>
        <dbReference type="Proteomes" id="UP001589748"/>
    </source>
</evidence>
<feature type="transmembrane region" description="Helical" evidence="1">
    <location>
        <begin position="21"/>
        <end position="42"/>
    </location>
</feature>
<sequence>MSHPAAIEAPAPPSGGIITSFARLVGGATFLYGVLGVIPGIVTNYDQLGFFHSGATLFGLFTTSILSSALLMTFGLIVLSFAANPKQGHKCVVWLGLAYLVAGIAGAGLVVNSPSPVLAVNPAVNWLHIVLGLGILVVSKGVKDKYQSSKGVF</sequence>
<feature type="transmembrane region" description="Helical" evidence="1">
    <location>
        <begin position="123"/>
        <end position="142"/>
    </location>
</feature>
<accession>A0ABV5LRZ5</accession>
<evidence type="ECO:0000313" key="2">
    <source>
        <dbReference type="EMBL" id="MFB9376860.1"/>
    </source>
</evidence>
<keyword evidence="1" id="KW-0812">Transmembrane</keyword>
<protein>
    <submittedName>
        <fullName evidence="2">DUF4383 domain-containing protein</fullName>
    </submittedName>
</protein>
<feature type="transmembrane region" description="Helical" evidence="1">
    <location>
        <begin position="91"/>
        <end position="111"/>
    </location>
</feature>
<dbReference type="RefSeq" id="WP_380135633.1">
    <property type="nucleotide sequence ID" value="NZ_JBHLUI010000003.1"/>
</dbReference>
<name>A0ABV5LRZ5_9ACTN</name>
<evidence type="ECO:0000256" key="1">
    <source>
        <dbReference type="SAM" id="Phobius"/>
    </source>
</evidence>
<keyword evidence="1" id="KW-1133">Transmembrane helix</keyword>
<reference evidence="2 3" key="1">
    <citation type="submission" date="2024-09" db="EMBL/GenBank/DDBJ databases">
        <authorList>
            <person name="Sun Q."/>
            <person name="Mori K."/>
        </authorList>
    </citation>
    <scope>NUCLEOTIDE SEQUENCE [LARGE SCALE GENOMIC DNA]</scope>
    <source>
        <strain evidence="2 3">TISTR 1856</strain>
    </source>
</reference>
<dbReference type="Pfam" id="PF14325">
    <property type="entry name" value="DUF4383"/>
    <property type="match status" value="1"/>
</dbReference>
<feature type="transmembrane region" description="Helical" evidence="1">
    <location>
        <begin position="54"/>
        <end position="79"/>
    </location>
</feature>
<keyword evidence="1" id="KW-0472">Membrane</keyword>
<dbReference type="EMBL" id="JBHMDM010000004">
    <property type="protein sequence ID" value="MFB9376860.1"/>
    <property type="molecule type" value="Genomic_DNA"/>
</dbReference>
<proteinExistence type="predicted"/>